<evidence type="ECO:0000256" key="1">
    <source>
        <dbReference type="ARBA" id="ARBA00001974"/>
    </source>
</evidence>
<keyword evidence="5" id="KW-0560">Oxidoreductase</keyword>
<dbReference type="Proteomes" id="UP001235712">
    <property type="component" value="Unassembled WGS sequence"/>
</dbReference>
<dbReference type="Pfam" id="PF01565">
    <property type="entry name" value="FAD_binding_4"/>
    <property type="match status" value="1"/>
</dbReference>
<dbReference type="InterPro" id="IPR050416">
    <property type="entry name" value="FAD-linked_Oxidoreductase"/>
</dbReference>
<comment type="cofactor">
    <cofactor evidence="1">
        <name>FAD</name>
        <dbReference type="ChEBI" id="CHEBI:57692"/>
    </cofactor>
</comment>
<dbReference type="PROSITE" id="PS51387">
    <property type="entry name" value="FAD_PCMH"/>
    <property type="match status" value="1"/>
</dbReference>
<dbReference type="InterPro" id="IPR016166">
    <property type="entry name" value="FAD-bd_PCMH"/>
</dbReference>
<dbReference type="InterPro" id="IPR016169">
    <property type="entry name" value="FAD-bd_PCMH_sub2"/>
</dbReference>
<evidence type="ECO:0000259" key="6">
    <source>
        <dbReference type="PROSITE" id="PS51387"/>
    </source>
</evidence>
<comment type="similarity">
    <text evidence="2">Belongs to the oxygen-dependent FAD-linked oxidoreductase family.</text>
</comment>
<dbReference type="InterPro" id="IPR036318">
    <property type="entry name" value="FAD-bd_PCMH-like_sf"/>
</dbReference>
<protein>
    <submittedName>
        <fullName evidence="7">FAD/FMN-containing dehydrogenase</fullName>
    </submittedName>
</protein>
<dbReference type="EMBL" id="JAUSQZ010000001">
    <property type="protein sequence ID" value="MDP9830896.1"/>
    <property type="molecule type" value="Genomic_DNA"/>
</dbReference>
<accession>A0ABT9PEI1</accession>
<evidence type="ECO:0000256" key="3">
    <source>
        <dbReference type="ARBA" id="ARBA00022630"/>
    </source>
</evidence>
<proteinExistence type="inferred from homology"/>
<dbReference type="Pfam" id="PF08031">
    <property type="entry name" value="BBE"/>
    <property type="match status" value="1"/>
</dbReference>
<dbReference type="Gene3D" id="3.30.465.10">
    <property type="match status" value="1"/>
</dbReference>
<evidence type="ECO:0000256" key="5">
    <source>
        <dbReference type="ARBA" id="ARBA00023002"/>
    </source>
</evidence>
<evidence type="ECO:0000256" key="2">
    <source>
        <dbReference type="ARBA" id="ARBA00005466"/>
    </source>
</evidence>
<dbReference type="SUPFAM" id="SSF56176">
    <property type="entry name" value="FAD-binding/transporter-associated domain-like"/>
    <property type="match status" value="1"/>
</dbReference>
<feature type="domain" description="FAD-binding PCMH-type" evidence="6">
    <location>
        <begin position="17"/>
        <end position="204"/>
    </location>
</feature>
<keyword evidence="3" id="KW-0285">Flavoprotein</keyword>
<gene>
    <name evidence="7" type="ORF">J2S57_006645</name>
</gene>
<evidence type="ECO:0000256" key="4">
    <source>
        <dbReference type="ARBA" id="ARBA00022827"/>
    </source>
</evidence>
<dbReference type="PANTHER" id="PTHR42973">
    <property type="entry name" value="BINDING OXIDOREDUCTASE, PUTATIVE (AFU_ORTHOLOGUE AFUA_1G17690)-RELATED"/>
    <property type="match status" value="1"/>
</dbReference>
<comment type="caution">
    <text evidence="7">The sequence shown here is derived from an EMBL/GenBank/DDBJ whole genome shotgun (WGS) entry which is preliminary data.</text>
</comment>
<dbReference type="RefSeq" id="WP_307250146.1">
    <property type="nucleotide sequence ID" value="NZ_JAUSQZ010000001.1"/>
</dbReference>
<evidence type="ECO:0000313" key="8">
    <source>
        <dbReference type="Proteomes" id="UP001235712"/>
    </source>
</evidence>
<dbReference type="InterPro" id="IPR012951">
    <property type="entry name" value="BBE"/>
</dbReference>
<reference evidence="7 8" key="1">
    <citation type="submission" date="2023-07" db="EMBL/GenBank/DDBJ databases">
        <title>Sequencing the genomes of 1000 actinobacteria strains.</title>
        <authorList>
            <person name="Klenk H.-P."/>
        </authorList>
    </citation>
    <scope>NUCLEOTIDE SEQUENCE [LARGE SCALE GENOMIC DNA]</scope>
    <source>
        <strain evidence="7 8">DSM 44388</strain>
    </source>
</reference>
<sequence length="508" mass="55749">MPRDTVLANDSRYRGLISGANTRWVGSPDFVRLVASAEEVEEAVQDAVDRGLRFTVRSGGHCDENFTTTGDIQVVINLAALDSVHYDEERRAFAVEPGASLGRVYETLYRGWGVTLPGGTCPTVGAGGHIVGGGYGALSRLHGLTVDHLEAVEVVVVDENGRCRRVVAGRDPDDPHHDLWWAHTGAGGGTFGVVTKYWLRTPGTASAPPHQQLPAPPQQVIVSDVAWSWDDLTEATFTALVRNFSAWHEANSAPGSPGAGLYSQLKTQHRSAGSFRMSTQVDAGLPGANEKLDAFLAAVNEGTGLTYTVNDRSVLPWFYTVREWFGFVEPSLPRWKAKSSYLRRAVPDDQLAAMYRQLTRDDYDNPFSMIALVSYGGRINAVGASETAVAQRDSVVKLLFVTLWTDPTHDERHDRWIRECYADVYASSGGVPAPNDVTDGCFINYADADVADPALNRSGTAWHELYFKHNYARLQEVKKRWDPRGEFRHALSVRPALAPAPTPEDRPT</sequence>
<dbReference type="Gene3D" id="3.40.462.20">
    <property type="match status" value="1"/>
</dbReference>
<name>A0ABT9PEI1_9ACTN</name>
<keyword evidence="4" id="KW-0274">FAD</keyword>
<dbReference type="InterPro" id="IPR006094">
    <property type="entry name" value="Oxid_FAD_bind_N"/>
</dbReference>
<dbReference type="PANTHER" id="PTHR42973:SF39">
    <property type="entry name" value="FAD-BINDING PCMH-TYPE DOMAIN-CONTAINING PROTEIN"/>
    <property type="match status" value="1"/>
</dbReference>
<evidence type="ECO:0000313" key="7">
    <source>
        <dbReference type="EMBL" id="MDP9830896.1"/>
    </source>
</evidence>
<organism evidence="7 8">
    <name type="scientific">Kineosporia succinea</name>
    <dbReference type="NCBI Taxonomy" id="84632"/>
    <lineage>
        <taxon>Bacteria</taxon>
        <taxon>Bacillati</taxon>
        <taxon>Actinomycetota</taxon>
        <taxon>Actinomycetes</taxon>
        <taxon>Kineosporiales</taxon>
        <taxon>Kineosporiaceae</taxon>
        <taxon>Kineosporia</taxon>
    </lineage>
</organism>
<keyword evidence="8" id="KW-1185">Reference proteome</keyword>